<keyword evidence="2" id="KW-1185">Reference proteome</keyword>
<evidence type="ECO:0000313" key="1">
    <source>
        <dbReference type="EMBL" id="CCD17212.1"/>
    </source>
</evidence>
<reference evidence="2" key="1">
    <citation type="submission" date="2011-07" db="EMBL/GenBank/DDBJ databases">
        <title>Divergent evolution of antigenic variation in African trypanosomes.</title>
        <authorList>
            <person name="Jackson A.P."/>
            <person name="Berry A."/>
            <person name="Allison H.C."/>
            <person name="Burton P."/>
            <person name="Anderson J."/>
            <person name="Aslett M."/>
            <person name="Brown R."/>
            <person name="Corton N."/>
            <person name="Harris D."/>
            <person name="Hauser H."/>
            <person name="Gamble J."/>
            <person name="Gilderthorp R."/>
            <person name="McQuillan J."/>
            <person name="Quail M.A."/>
            <person name="Sanders M."/>
            <person name="Van Tonder A."/>
            <person name="Ginger M.L."/>
            <person name="Donelson J.E."/>
            <person name="Field M.C."/>
            <person name="Barry J.D."/>
            <person name="Berriman M."/>
            <person name="Hertz-Fowler C."/>
        </authorList>
    </citation>
    <scope>NUCLEOTIDE SEQUENCE [LARGE SCALE GENOMIC DNA]</scope>
    <source>
        <strain evidence="2">IL3000</strain>
    </source>
</reference>
<gene>
    <name evidence="1" type="ORF">TCIL3000_0_20490</name>
</gene>
<dbReference type="VEuPathDB" id="TriTrypDB:TcIL3000_0_20490"/>
<dbReference type="Gene3D" id="3.10.280.10">
    <property type="entry name" value="Mitochondrial glycoprotein"/>
    <property type="match status" value="1"/>
</dbReference>
<dbReference type="EMBL" id="CAEQ01002629">
    <property type="protein sequence ID" value="CCD17212.1"/>
    <property type="molecule type" value="Genomic_DNA"/>
</dbReference>
<dbReference type="OMA" id="HMRNVRV"/>
<comment type="caution">
    <text evidence="1">The sequence shown here is derived from an EMBL/GenBank/DDBJ whole genome shotgun (WGS) entry which is preliminary data.</text>
</comment>
<dbReference type="InterPro" id="IPR003428">
    <property type="entry name" value="MAM33"/>
</dbReference>
<dbReference type="Pfam" id="PF02330">
    <property type="entry name" value="MAM33"/>
    <property type="match status" value="1"/>
</dbReference>
<reference evidence="1 2" key="2">
    <citation type="journal article" date="2012" name="Proc. Natl. Acad. Sci. U.S.A.">
        <title>Antigenic diversity is generated by distinct evolutionary mechanisms in African trypanosome species.</title>
        <authorList>
            <person name="Jackson A.P."/>
            <person name="Berry A."/>
            <person name="Aslett M."/>
            <person name="Allison H.C."/>
            <person name="Burton P."/>
            <person name="Vavrova-Anderson J."/>
            <person name="Brown R."/>
            <person name="Browne H."/>
            <person name="Corton N."/>
            <person name="Hauser H."/>
            <person name="Gamble J."/>
            <person name="Gilderthorp R."/>
            <person name="Marcello L."/>
            <person name="McQuillan J."/>
            <person name="Otto T.D."/>
            <person name="Quail M.A."/>
            <person name="Sanders M.J."/>
            <person name="van Tonder A."/>
            <person name="Ginger M.L."/>
            <person name="Field M.C."/>
            <person name="Barry J.D."/>
            <person name="Hertz-Fowler C."/>
            <person name="Berriman M."/>
        </authorList>
    </citation>
    <scope>NUCLEOTIDE SEQUENCE [LARGE SCALE GENOMIC DNA]</scope>
    <source>
        <strain evidence="1 2">IL3000</strain>
    </source>
</reference>
<dbReference type="SUPFAM" id="SSF54529">
    <property type="entry name" value="Mitochondrial glycoprotein MAM33-like"/>
    <property type="match status" value="1"/>
</dbReference>
<dbReference type="InterPro" id="IPR036561">
    <property type="entry name" value="MAM33_sf"/>
</dbReference>
<accession>F9WIR4</accession>
<organism evidence="1 2">
    <name type="scientific">Trypanosoma congolense (strain IL3000)</name>
    <dbReference type="NCBI Taxonomy" id="1068625"/>
    <lineage>
        <taxon>Eukaryota</taxon>
        <taxon>Discoba</taxon>
        <taxon>Euglenozoa</taxon>
        <taxon>Kinetoplastea</taxon>
        <taxon>Metakinetoplastina</taxon>
        <taxon>Trypanosomatida</taxon>
        <taxon>Trypanosomatidae</taxon>
        <taxon>Trypanosoma</taxon>
        <taxon>Nannomonas</taxon>
    </lineage>
</organism>
<dbReference type="AlphaFoldDB" id="F9WIR4"/>
<name>F9WIR4_TRYCI</name>
<dbReference type="Proteomes" id="UP000000702">
    <property type="component" value="Unassembled WGS sequence"/>
</dbReference>
<evidence type="ECO:0000313" key="2">
    <source>
        <dbReference type="Proteomes" id="UP000000702"/>
    </source>
</evidence>
<protein>
    <submittedName>
        <fullName evidence="1">WGS project CAEQ00000000 data, annotated contig 824</fullName>
    </submittedName>
</protein>
<sequence length="296" mass="33981">MWRRVAAGLCAVQWRRGKMAPRVSHCALSTECVEDEVTRWNRAMEAKYGSGAYKLFRPLYKDLADEMRREAYTKPPPPIEGWSVRHDEGVNLAIFTRDGDVNARTARIVAYAPIAVGNPPKLNDMLYFVDWYPIEVLMERNGVIVHFSVAASEGGMHMRNVRAYSTRDGSLAGSGEGREGSHDSAQREALLSTSDDAVWVRHNLYYDGPCLWHLELDLQNELYDVMQDHGVTLDWVRWAAEWVYYLEHVAYVRWSLGMLYELIPPAQRGPEEDFLTMEEREALAVPVEDWLEAHYV</sequence>
<proteinExistence type="predicted"/>
<dbReference type="GO" id="GO:0005759">
    <property type="term" value="C:mitochondrial matrix"/>
    <property type="evidence" value="ECO:0007669"/>
    <property type="project" value="InterPro"/>
</dbReference>